<dbReference type="Proteomes" id="UP000308549">
    <property type="component" value="Unassembled WGS sequence"/>
</dbReference>
<proteinExistence type="inferred from homology"/>
<gene>
    <name evidence="8" type="ORF">B0A50_01177</name>
</gene>
<dbReference type="SUPFAM" id="SSF143800">
    <property type="entry name" value="L28p-like"/>
    <property type="match status" value="1"/>
</dbReference>
<dbReference type="EMBL" id="NAJL01000004">
    <property type="protein sequence ID" value="TKA32951.1"/>
    <property type="molecule type" value="Genomic_DNA"/>
</dbReference>
<dbReference type="AlphaFoldDB" id="A0A4U0UBV4"/>
<dbReference type="PANTHER" id="PTHR13528:SF2">
    <property type="entry name" value="LARGE RIBOSOMAL SUBUNIT PROTEIN BL28M"/>
    <property type="match status" value="1"/>
</dbReference>
<dbReference type="PANTHER" id="PTHR13528">
    <property type="entry name" value="39S RIBOSOMAL PROTEIN L28, MITOCHONDRIAL"/>
    <property type="match status" value="1"/>
</dbReference>
<evidence type="ECO:0000256" key="6">
    <source>
        <dbReference type="SAM" id="Coils"/>
    </source>
</evidence>
<evidence type="ECO:0000313" key="8">
    <source>
        <dbReference type="EMBL" id="TKA32951.1"/>
    </source>
</evidence>
<name>A0A4U0UBV4_9PEZI</name>
<dbReference type="GO" id="GO:0003735">
    <property type="term" value="F:structural constituent of ribosome"/>
    <property type="evidence" value="ECO:0007669"/>
    <property type="project" value="InterPro"/>
</dbReference>
<keyword evidence="2" id="KW-0689">Ribosomal protein</keyword>
<reference evidence="8 9" key="1">
    <citation type="submission" date="2017-03" db="EMBL/GenBank/DDBJ databases">
        <title>Genomes of endolithic fungi from Antarctica.</title>
        <authorList>
            <person name="Coleine C."/>
            <person name="Masonjones S."/>
            <person name="Stajich J.E."/>
        </authorList>
    </citation>
    <scope>NUCLEOTIDE SEQUENCE [LARGE SCALE GENOMIC DNA]</scope>
    <source>
        <strain evidence="8 9">CCFEE 6315</strain>
    </source>
</reference>
<comment type="function">
    <text evidence="5">Component of the mitochondrial ribosome (mitoribosome), a dedicated translation machinery responsible for the synthesis of mitochondrial genome-encoded proteins, including at least some of the essential transmembrane subunits of the mitochondrial respiratory chain. The mitoribosomes are attached to the mitochondrial inner membrane and translation products are cotranslationally integrated into the membrane.</text>
</comment>
<organism evidence="8 9">
    <name type="scientific">Salinomyces thailandicus</name>
    <dbReference type="NCBI Taxonomy" id="706561"/>
    <lineage>
        <taxon>Eukaryota</taxon>
        <taxon>Fungi</taxon>
        <taxon>Dikarya</taxon>
        <taxon>Ascomycota</taxon>
        <taxon>Pezizomycotina</taxon>
        <taxon>Dothideomycetes</taxon>
        <taxon>Dothideomycetidae</taxon>
        <taxon>Mycosphaerellales</taxon>
        <taxon>Teratosphaeriaceae</taxon>
        <taxon>Salinomyces</taxon>
    </lineage>
</organism>
<evidence type="ECO:0000256" key="1">
    <source>
        <dbReference type="ARBA" id="ARBA00008760"/>
    </source>
</evidence>
<keyword evidence="6" id="KW-0175">Coiled coil</keyword>
<evidence type="ECO:0000313" key="9">
    <source>
        <dbReference type="Proteomes" id="UP000308549"/>
    </source>
</evidence>
<keyword evidence="9" id="KW-1185">Reference proteome</keyword>
<accession>A0A4U0UBV4</accession>
<evidence type="ECO:0000256" key="2">
    <source>
        <dbReference type="ARBA" id="ARBA00022980"/>
    </source>
</evidence>
<dbReference type="HAMAP" id="MF_00373">
    <property type="entry name" value="Ribosomal_bL28"/>
    <property type="match status" value="1"/>
</dbReference>
<dbReference type="InterPro" id="IPR037147">
    <property type="entry name" value="Ribosomal_bL28_sf"/>
</dbReference>
<evidence type="ECO:0000256" key="3">
    <source>
        <dbReference type="ARBA" id="ARBA00023274"/>
    </source>
</evidence>
<evidence type="ECO:0000256" key="4">
    <source>
        <dbReference type="ARBA" id="ARBA00035269"/>
    </source>
</evidence>
<feature type="coiled-coil region" evidence="6">
    <location>
        <begin position="174"/>
        <end position="207"/>
    </location>
</feature>
<feature type="compositionally biased region" description="Basic and acidic residues" evidence="7">
    <location>
        <begin position="349"/>
        <end position="367"/>
    </location>
</feature>
<dbReference type="Pfam" id="PF00830">
    <property type="entry name" value="Ribosomal_L28"/>
    <property type="match status" value="1"/>
</dbReference>
<comment type="caution">
    <text evidence="8">The sequence shown here is derived from an EMBL/GenBank/DDBJ whole genome shotgun (WGS) entry which is preliminary data.</text>
</comment>
<dbReference type="Gene3D" id="2.30.170.40">
    <property type="entry name" value="Ribosomal protein L28/L24"/>
    <property type="match status" value="1"/>
</dbReference>
<keyword evidence="3" id="KW-0687">Ribonucleoprotein</keyword>
<dbReference type="FunFam" id="2.30.170.40:FF:000003">
    <property type="entry name" value="54S ribosomal protein L24"/>
    <property type="match status" value="1"/>
</dbReference>
<comment type="similarity">
    <text evidence="1">Belongs to the bacterial ribosomal protein bL28 family.</text>
</comment>
<protein>
    <recommendedName>
        <fullName evidence="4">Large ribosomal subunit protein bL28m</fullName>
    </recommendedName>
</protein>
<sequence>MATLLRTRPQAAKAATHCHRAFSTTTPRCVSLQIDKNDADALADTVPAYPHGPTRWYKQSRLGLYGGQRIRFGNNVGDKIEVKTRRAWRPNVLTRKLFSKSLNRHVQVRVTTRVLRTIDKLGGLDEYLLGEKEGRVRALGESGWWLRWAIMQTPSIRRRFAAERQRLGIPDEVVEDEQADVAEAQDVIEETSEMDEAEAEAEAAAELGEAVGTDGNFVVEQPPGLPPLKFRVGPGKHLILTASGWRRTRGTNNHTEKARMKEFRKERLNIDQRYLTMMESAFRTNLEERMEKLPPDARLRWKERQAATQAARMMWKAECREESEAVWNQRVEKEAARAEEKVVGQTVRDAARTARRSERREALADAE</sequence>
<dbReference type="GO" id="GO:0005762">
    <property type="term" value="C:mitochondrial large ribosomal subunit"/>
    <property type="evidence" value="ECO:0007669"/>
    <property type="project" value="TreeGrafter"/>
</dbReference>
<dbReference type="OrthoDB" id="361870at2759"/>
<feature type="region of interest" description="Disordered" evidence="7">
    <location>
        <begin position="345"/>
        <end position="367"/>
    </location>
</feature>
<dbReference type="InterPro" id="IPR034704">
    <property type="entry name" value="Ribosomal_bL28/bL31-like_sf"/>
</dbReference>
<evidence type="ECO:0000256" key="7">
    <source>
        <dbReference type="SAM" id="MobiDB-lite"/>
    </source>
</evidence>
<dbReference type="InterPro" id="IPR026569">
    <property type="entry name" value="Ribosomal_bL28"/>
</dbReference>
<evidence type="ECO:0000256" key="5">
    <source>
        <dbReference type="ARBA" id="ARBA00037226"/>
    </source>
</evidence>